<accession>A0AAV9HVP9</accession>
<keyword evidence="3" id="KW-1185">Reference proteome</keyword>
<sequence>MGVQLEPLSQNSFEQYGPWHFRDSRFHRDQQRVDLGAALLRAAVHVPAINDRLSELPPKPPRGGDERVLLHESGDKPPSLKFPKLPPSPRNTCSPLPSPPLSGERFIPPPLTIAHEVEEDDAVTVPASKPAFFGLTEFGPLLKEVVITFPLRKAPPPPPRPNLKRRRAETDVDGVNTACLGCKKRRLLRHLFTSRLSKPSSSPATHILNREGVASGDKKFLRLAAIMSARRLQHQTSALPVPNQSSLLRRHAVHNSFRMRMSARAPGVGDAMGPKPAPLQQHPSLGMPGSIVGARYLAPPGPTPNPMLVLPRPGVVHPAVTQASAALEVLRTAPGPQTPPFSMVNSPSTLIPPPGPPQGRLRIPSPRLRPVRSPELRVTRPALGLDDFDDLDDDCVAFPTSEHESRYEDEPEDVYADFGLIFGNGGGDCESSDDESGDHFEDYMDDLDGIPWNARC</sequence>
<reference evidence="2" key="1">
    <citation type="journal article" date="2023" name="Mol. Phylogenet. Evol.">
        <title>Genome-scale phylogeny and comparative genomics of the fungal order Sordariales.</title>
        <authorList>
            <person name="Hensen N."/>
            <person name="Bonometti L."/>
            <person name="Westerberg I."/>
            <person name="Brannstrom I.O."/>
            <person name="Guillou S."/>
            <person name="Cros-Aarteil S."/>
            <person name="Calhoun S."/>
            <person name="Haridas S."/>
            <person name="Kuo A."/>
            <person name="Mondo S."/>
            <person name="Pangilinan J."/>
            <person name="Riley R."/>
            <person name="LaButti K."/>
            <person name="Andreopoulos B."/>
            <person name="Lipzen A."/>
            <person name="Chen C."/>
            <person name="Yan M."/>
            <person name="Daum C."/>
            <person name="Ng V."/>
            <person name="Clum A."/>
            <person name="Steindorff A."/>
            <person name="Ohm R.A."/>
            <person name="Martin F."/>
            <person name="Silar P."/>
            <person name="Natvig D.O."/>
            <person name="Lalanne C."/>
            <person name="Gautier V."/>
            <person name="Ament-Velasquez S.L."/>
            <person name="Kruys A."/>
            <person name="Hutchinson M.I."/>
            <person name="Powell A.J."/>
            <person name="Barry K."/>
            <person name="Miller A.N."/>
            <person name="Grigoriev I.V."/>
            <person name="Debuchy R."/>
            <person name="Gladieux P."/>
            <person name="Hiltunen Thoren M."/>
            <person name="Johannesson H."/>
        </authorList>
    </citation>
    <scope>NUCLEOTIDE SEQUENCE</scope>
    <source>
        <strain evidence="2">PSN324</strain>
    </source>
</reference>
<evidence type="ECO:0000256" key="1">
    <source>
        <dbReference type="SAM" id="MobiDB-lite"/>
    </source>
</evidence>
<reference evidence="2" key="2">
    <citation type="submission" date="2023-06" db="EMBL/GenBank/DDBJ databases">
        <authorList>
            <consortium name="Lawrence Berkeley National Laboratory"/>
            <person name="Mondo S.J."/>
            <person name="Hensen N."/>
            <person name="Bonometti L."/>
            <person name="Westerberg I."/>
            <person name="Brannstrom I.O."/>
            <person name="Guillou S."/>
            <person name="Cros-Aarteil S."/>
            <person name="Calhoun S."/>
            <person name="Haridas S."/>
            <person name="Kuo A."/>
            <person name="Pangilinan J."/>
            <person name="Riley R."/>
            <person name="Labutti K."/>
            <person name="Andreopoulos B."/>
            <person name="Lipzen A."/>
            <person name="Chen C."/>
            <person name="Yanf M."/>
            <person name="Daum C."/>
            <person name="Ng V."/>
            <person name="Clum A."/>
            <person name="Steindorff A."/>
            <person name="Ohm R."/>
            <person name="Martin F."/>
            <person name="Silar P."/>
            <person name="Natvig D."/>
            <person name="Lalanne C."/>
            <person name="Gautier V."/>
            <person name="Ament-Velasquez S.L."/>
            <person name="Kruys A."/>
            <person name="Hutchinson M.I."/>
            <person name="Powell A.J."/>
            <person name="Barry K."/>
            <person name="Miller A.N."/>
            <person name="Grigoriev I.V."/>
            <person name="Debuchy R."/>
            <person name="Gladieux P."/>
            <person name="Thoren M.H."/>
            <person name="Johannesson H."/>
        </authorList>
    </citation>
    <scope>NUCLEOTIDE SEQUENCE</scope>
    <source>
        <strain evidence="2">PSN324</strain>
    </source>
</reference>
<comment type="caution">
    <text evidence="2">The sequence shown here is derived from an EMBL/GenBank/DDBJ whole genome shotgun (WGS) entry which is preliminary data.</text>
</comment>
<protein>
    <submittedName>
        <fullName evidence="2">Uncharacterized protein</fullName>
    </submittedName>
</protein>
<gene>
    <name evidence="2" type="ORF">QBC42DRAFT_57050</name>
</gene>
<dbReference type="AlphaFoldDB" id="A0AAV9HVP9"/>
<name>A0AAV9HVP9_9PEZI</name>
<organism evidence="2 3">
    <name type="scientific">Cladorrhinum samala</name>
    <dbReference type="NCBI Taxonomy" id="585594"/>
    <lineage>
        <taxon>Eukaryota</taxon>
        <taxon>Fungi</taxon>
        <taxon>Dikarya</taxon>
        <taxon>Ascomycota</taxon>
        <taxon>Pezizomycotina</taxon>
        <taxon>Sordariomycetes</taxon>
        <taxon>Sordariomycetidae</taxon>
        <taxon>Sordariales</taxon>
        <taxon>Podosporaceae</taxon>
        <taxon>Cladorrhinum</taxon>
    </lineage>
</organism>
<feature type="compositionally biased region" description="Basic and acidic residues" evidence="1">
    <location>
        <begin position="62"/>
        <end position="75"/>
    </location>
</feature>
<evidence type="ECO:0000313" key="2">
    <source>
        <dbReference type="EMBL" id="KAK4463876.1"/>
    </source>
</evidence>
<dbReference type="EMBL" id="MU864954">
    <property type="protein sequence ID" value="KAK4463876.1"/>
    <property type="molecule type" value="Genomic_DNA"/>
</dbReference>
<evidence type="ECO:0000313" key="3">
    <source>
        <dbReference type="Proteomes" id="UP001321749"/>
    </source>
</evidence>
<dbReference type="Proteomes" id="UP001321749">
    <property type="component" value="Unassembled WGS sequence"/>
</dbReference>
<proteinExistence type="predicted"/>
<feature type="region of interest" description="Disordered" evidence="1">
    <location>
        <begin position="425"/>
        <end position="444"/>
    </location>
</feature>
<feature type="region of interest" description="Disordered" evidence="1">
    <location>
        <begin position="51"/>
        <end position="100"/>
    </location>
</feature>